<reference evidence="1 2" key="1">
    <citation type="submission" date="2011-08" db="EMBL/GenBank/DDBJ databases">
        <authorList>
            <person name="Weinstock G."/>
            <person name="Sodergren E."/>
            <person name="Clifton S."/>
            <person name="Fulton L."/>
            <person name="Fulton B."/>
            <person name="Courtney L."/>
            <person name="Fronick C."/>
            <person name="Harrison M."/>
            <person name="Strong C."/>
            <person name="Farmer C."/>
            <person name="Delahaunty K."/>
            <person name="Markovic C."/>
            <person name="Hall O."/>
            <person name="Minx P."/>
            <person name="Tomlinson C."/>
            <person name="Mitreva M."/>
            <person name="Hou S."/>
            <person name="Chen J."/>
            <person name="Wollam A."/>
            <person name="Pepin K.H."/>
            <person name="Johnson M."/>
            <person name="Bhonagiri V."/>
            <person name="Zhang X."/>
            <person name="Suruliraj S."/>
            <person name="Warren W."/>
            <person name="Chinwalla A."/>
            <person name="Mardis E.R."/>
            <person name="Wilson R.K."/>
        </authorList>
    </citation>
    <scope>NUCLEOTIDE SEQUENCE [LARGE SCALE GENOMIC DNA]</scope>
    <source>
        <strain evidence="1 2">F0432</strain>
    </source>
</reference>
<comment type="caution">
    <text evidence="1">The sequence shown here is derived from an EMBL/GenBank/DDBJ whole genome shotgun (WGS) entry which is preliminary data.</text>
</comment>
<evidence type="ECO:0000313" key="1">
    <source>
        <dbReference type="EMBL" id="EHM55280.1"/>
    </source>
</evidence>
<dbReference type="HOGENOM" id="CLU_3213988_0_0_6"/>
<gene>
    <name evidence="1" type="ORF">HMPREF9080_00788</name>
</gene>
<name>G9ZDF4_9GAMM</name>
<dbReference type="AlphaFoldDB" id="G9ZDF4"/>
<proteinExistence type="predicted"/>
<organism evidence="1 2">
    <name type="scientific">Cardiobacterium valvarum F0432</name>
    <dbReference type="NCBI Taxonomy" id="797473"/>
    <lineage>
        <taxon>Bacteria</taxon>
        <taxon>Pseudomonadati</taxon>
        <taxon>Pseudomonadota</taxon>
        <taxon>Gammaproteobacteria</taxon>
        <taxon>Cardiobacteriales</taxon>
        <taxon>Cardiobacteriaceae</taxon>
        <taxon>Cardiobacterium</taxon>
    </lineage>
</organism>
<dbReference type="Proteomes" id="UP000004750">
    <property type="component" value="Unassembled WGS sequence"/>
</dbReference>
<evidence type="ECO:0000313" key="2">
    <source>
        <dbReference type="Proteomes" id="UP000004750"/>
    </source>
</evidence>
<accession>G9ZDF4</accession>
<sequence length="44" mass="5255">MKVFLRRAEARHTFWEAAKRRKYWTPSSGENTGLAKRRGYWALA</sequence>
<protein>
    <submittedName>
        <fullName evidence="1">Uncharacterized protein</fullName>
    </submittedName>
</protein>
<dbReference type="EMBL" id="AGCM01000042">
    <property type="protein sequence ID" value="EHM55280.1"/>
    <property type="molecule type" value="Genomic_DNA"/>
</dbReference>
<dbReference type="STRING" id="797473.HMPREF9080_00788"/>